<feature type="compositionally biased region" description="Polar residues" evidence="1">
    <location>
        <begin position="641"/>
        <end position="652"/>
    </location>
</feature>
<gene>
    <name evidence="3" type="ORF">MEPE_02777</name>
</gene>
<feature type="compositionally biased region" description="Polar residues" evidence="1">
    <location>
        <begin position="706"/>
        <end position="721"/>
    </location>
</feature>
<feature type="compositionally biased region" description="Basic and acidic residues" evidence="1">
    <location>
        <begin position="245"/>
        <end position="254"/>
    </location>
</feature>
<name>A0AAJ4XJV2_9BASI</name>
<feature type="compositionally biased region" description="Polar residues" evidence="1">
    <location>
        <begin position="42"/>
        <end position="80"/>
    </location>
</feature>
<proteinExistence type="predicted"/>
<feature type="region of interest" description="Disordered" evidence="1">
    <location>
        <begin position="1"/>
        <end position="88"/>
    </location>
</feature>
<feature type="compositionally biased region" description="Low complexity" evidence="1">
    <location>
        <begin position="935"/>
        <end position="944"/>
    </location>
</feature>
<dbReference type="EMBL" id="OAPG01000005">
    <property type="protein sequence ID" value="SNX84069.1"/>
    <property type="molecule type" value="Genomic_DNA"/>
</dbReference>
<feature type="compositionally biased region" description="Polar residues" evidence="1">
    <location>
        <begin position="14"/>
        <end position="32"/>
    </location>
</feature>
<feature type="region of interest" description="Disordered" evidence="1">
    <location>
        <begin position="583"/>
        <end position="618"/>
    </location>
</feature>
<feature type="compositionally biased region" description="Polar residues" evidence="1">
    <location>
        <begin position="480"/>
        <end position="494"/>
    </location>
</feature>
<comment type="caution">
    <text evidence="3">The sequence shown here is derived from an EMBL/GenBank/DDBJ whole genome shotgun (WGS) entry which is preliminary data.</text>
</comment>
<feature type="compositionally biased region" description="Basic and acidic residues" evidence="1">
    <location>
        <begin position="499"/>
        <end position="510"/>
    </location>
</feature>
<feature type="region of interest" description="Disordered" evidence="1">
    <location>
        <begin position="122"/>
        <end position="156"/>
    </location>
</feature>
<keyword evidence="2" id="KW-0472">Membrane</keyword>
<keyword evidence="2" id="KW-1133">Transmembrane helix</keyword>
<feature type="compositionally biased region" description="Basic and acidic residues" evidence="1">
    <location>
        <begin position="330"/>
        <end position="347"/>
    </location>
</feature>
<feature type="region of interest" description="Disordered" evidence="1">
    <location>
        <begin position="683"/>
        <end position="728"/>
    </location>
</feature>
<dbReference type="AlphaFoldDB" id="A0AAJ4XJV2"/>
<reference evidence="3" key="1">
    <citation type="submission" date="2023-10" db="EMBL/GenBank/DDBJ databases">
        <authorList>
            <person name="Guldener U."/>
        </authorList>
    </citation>
    <scope>NUCLEOTIDE SEQUENCE</scope>
    <source>
        <strain evidence="3">Mp4</strain>
    </source>
</reference>
<feature type="region of interest" description="Disordered" evidence="1">
    <location>
        <begin position="186"/>
        <end position="275"/>
    </location>
</feature>
<accession>A0AAJ4XJV2</accession>
<feature type="compositionally biased region" description="Polar residues" evidence="1">
    <location>
        <begin position="448"/>
        <end position="468"/>
    </location>
</feature>
<organism evidence="3 4">
    <name type="scientific">Melanopsichium pennsylvanicum</name>
    <dbReference type="NCBI Taxonomy" id="63383"/>
    <lineage>
        <taxon>Eukaryota</taxon>
        <taxon>Fungi</taxon>
        <taxon>Dikarya</taxon>
        <taxon>Basidiomycota</taxon>
        <taxon>Ustilaginomycotina</taxon>
        <taxon>Ustilaginomycetes</taxon>
        <taxon>Ustilaginales</taxon>
        <taxon>Ustilaginaceae</taxon>
        <taxon>Melanopsichium</taxon>
    </lineage>
</organism>
<evidence type="ECO:0000256" key="1">
    <source>
        <dbReference type="SAM" id="MobiDB-lite"/>
    </source>
</evidence>
<evidence type="ECO:0000313" key="3">
    <source>
        <dbReference type="EMBL" id="SNX84069.1"/>
    </source>
</evidence>
<feature type="compositionally biased region" description="Polar residues" evidence="1">
    <location>
        <begin position="263"/>
        <end position="275"/>
    </location>
</feature>
<feature type="compositionally biased region" description="Low complexity" evidence="1">
    <location>
        <begin position="586"/>
        <end position="596"/>
    </location>
</feature>
<feature type="compositionally biased region" description="Low complexity" evidence="1">
    <location>
        <begin position="186"/>
        <end position="202"/>
    </location>
</feature>
<evidence type="ECO:0000313" key="4">
    <source>
        <dbReference type="Proteomes" id="UP001294444"/>
    </source>
</evidence>
<protein>
    <submittedName>
        <fullName evidence="3">Uncharacterized protein</fullName>
    </submittedName>
</protein>
<feature type="compositionally biased region" description="Low complexity" evidence="1">
    <location>
        <begin position="425"/>
        <end position="447"/>
    </location>
</feature>
<feature type="region of interest" description="Disordered" evidence="1">
    <location>
        <begin position="879"/>
        <end position="946"/>
    </location>
</feature>
<feature type="compositionally biased region" description="Polar residues" evidence="1">
    <location>
        <begin position="135"/>
        <end position="144"/>
    </location>
</feature>
<feature type="region of interest" description="Disordered" evidence="1">
    <location>
        <begin position="315"/>
        <end position="351"/>
    </location>
</feature>
<evidence type="ECO:0000256" key="2">
    <source>
        <dbReference type="SAM" id="Phobius"/>
    </source>
</evidence>
<feature type="compositionally biased region" description="Basic and acidic residues" evidence="1">
    <location>
        <begin position="404"/>
        <end position="424"/>
    </location>
</feature>
<feature type="transmembrane region" description="Helical" evidence="2">
    <location>
        <begin position="1103"/>
        <end position="1123"/>
    </location>
</feature>
<feature type="region of interest" description="Disordered" evidence="1">
    <location>
        <begin position="632"/>
        <end position="670"/>
    </location>
</feature>
<keyword evidence="2" id="KW-0812">Transmembrane</keyword>
<feature type="region of interest" description="Disordered" evidence="1">
    <location>
        <begin position="404"/>
        <end position="510"/>
    </location>
</feature>
<dbReference type="Proteomes" id="UP001294444">
    <property type="component" value="Unassembled WGS sequence"/>
</dbReference>
<feature type="transmembrane region" description="Helical" evidence="2">
    <location>
        <begin position="1225"/>
        <end position="1252"/>
    </location>
</feature>
<sequence>MTSPARSFARDEASVTSPFRNAFASSSTTKPSHSPYLKRRSYTSNDSPYTGYDTQSKTSRPPDAISTSSSTLVNAESTSDYRPWEVRSESSTISLDSATISRGGRATPTLSALDEIGTLPSIHISPLPNRAARVNRQQAQSRNGGQLGRRSLDSSRTRARIVRQLCPDDCRCSDQDINLGLCRRVVGSSSSSSDSGSLSVGVHPTRARASNTSTDLEADMPPNAILNNLADHSRQSSHSQSESRSQGRDFDKDPILVPRSSRTKPASRSAVSNYQHSFDQLQRGLDELESSESDVETNADQVLAAQRRAESMARWTARRASLSRSSIDGRSTELKPEQPPEAPKDSPVRSTRYMASDVPLLRHTSESKTVEDNTSLSIPLKATPGRKSIAAVFESMQKEREVRAAEEHKRWQEKQARRERERAARAFGASLRRRTSASSSQFDSPASGGTSAFDTPSSQNNSNTTYRSMVSRATPHPSRSPVSSLGNASPLHSSPNPPKVDESAASDHVETRHLGEEAATWVLETLAEDEEQVSNDQDSDAQPEAVDITEETQEDEAFQTTPQTKQASAFAFTPQPMTLDLSPVRSVSDFSSPASSPRKNAHRRQNTNTVSVAARIPPASLGAARQRLNQVLRSSPDESSRIQPLTTSAEVEQQSHRELAQRIGYDNPQTPVNGILSSARKGLPQFSAARRGHSVRFSPRPDYRSDSGSWDESGTQSNGGENSREAAVESRLLPAKEIVIPEILAGASKPLQVSAGTDADMVEVAAVEVEEEDKGLTERFVEQVHRVSPAKSERMESISKPHTVPALAQLQDVSSTSTSQSVRFPGSYVTTPVKKYSRHVIRPSPKTPRTSNVHPSVAASRAPLFAERMSAAEEFGLFPAAGSRGSDIPRESTPPPPQQSRQNRLMGADDPHSFSPRSPRPADLGTRQFGQFHTGSSSDDSGGSTVEANTKANERAVLGKSLVNGDGDDDGDGVQASIGRILQRVEASHNSKLKRMELGKKLTLASERVRDVAASRTAAAAKNEKQWSEIEERERQDKVKADELRREVLNALSMLAERLSQLQGEQASTGVVRFGGDDSSLTSLASIRSIDHVDLGRKALPRWAMVMAVIAQCALIAFLLGVAERKAQHMRMLESSFDYRTLYNNPRSLTSSHTIEWNAVATDPYLTPLLTIPGLNNLAKYFPLLPSSSFPNLHNSEPPSSSSSLWSLYRTYIRLNGFSPFLIQLVVYALAQVLSLLLLLCLAPFQVIYFLVHP</sequence>
<keyword evidence="4" id="KW-1185">Reference proteome</keyword>